<keyword evidence="2 4" id="KW-0863">Zinc-finger</keyword>
<reference evidence="7" key="1">
    <citation type="submission" date="2023-07" db="EMBL/GenBank/DDBJ databases">
        <authorList>
            <consortium name="AG Swart"/>
            <person name="Singh M."/>
            <person name="Singh A."/>
            <person name="Seah K."/>
            <person name="Emmerich C."/>
        </authorList>
    </citation>
    <scope>NUCLEOTIDE SEQUENCE</scope>
    <source>
        <strain evidence="7">DP1</strain>
    </source>
</reference>
<feature type="compositionally biased region" description="Acidic residues" evidence="5">
    <location>
        <begin position="271"/>
        <end position="280"/>
    </location>
</feature>
<evidence type="ECO:0000256" key="3">
    <source>
        <dbReference type="ARBA" id="ARBA00022833"/>
    </source>
</evidence>
<evidence type="ECO:0000256" key="1">
    <source>
        <dbReference type="ARBA" id="ARBA00022723"/>
    </source>
</evidence>
<dbReference type="GO" id="GO:0006511">
    <property type="term" value="P:ubiquitin-dependent protein catabolic process"/>
    <property type="evidence" value="ECO:0007669"/>
    <property type="project" value="TreeGrafter"/>
</dbReference>
<dbReference type="GO" id="GO:0008270">
    <property type="term" value="F:zinc ion binding"/>
    <property type="evidence" value="ECO:0007669"/>
    <property type="project" value="UniProtKB-KW"/>
</dbReference>
<sequence length="429" mass="50337">MSGRRGRGRTPRKYGKAMEQRIREEEERTQRVIEQWKRCLVVADEDLGVTCPICTEVSLYPMKSTTCGHSCCLICWRSILKDKKCPMCRGKVTTNNLRLDSDAEDIICQLPCSCRNQGCTWKGNVSEFRNLHIENCLQNFEKLPKWVKELNDKKSEVITVEDEYQRTSDTLNLLRALPTGSIITRAYLRNQDGREGEVFEDFEQEITESQRKVDQGITSFTEDLLKIRQNIDGLAVGFERITKQHTPTKTLIDGKLSQEEEKEGIKKNDDDLAIDFDESEDSKSSDDSPDSKNSITLQNLTKSSGKKPSPFMKHQAVVKRKEKMVNMFEKETITHQESKKVYKRSISQIPRQETKLLNKVDKNFKMPKIDFKEQMNEFADQFECEHKNEYSFKRKRRFNEINNDKEEVIEETYEVEQKERYTRRRKLKY</sequence>
<evidence type="ECO:0000256" key="4">
    <source>
        <dbReference type="PROSITE-ProRule" id="PRU00175"/>
    </source>
</evidence>
<accession>A0AAD1UD16</accession>
<feature type="compositionally biased region" description="Basic and acidic residues" evidence="5">
    <location>
        <begin position="256"/>
        <end position="270"/>
    </location>
</feature>
<dbReference type="InterPro" id="IPR018957">
    <property type="entry name" value="Znf_C3HC4_RING-type"/>
</dbReference>
<dbReference type="InterPro" id="IPR001841">
    <property type="entry name" value="Znf_RING"/>
</dbReference>
<dbReference type="PANTHER" id="PTHR46016:SF1">
    <property type="entry name" value="RING-TYPE DOMAIN-CONTAINING PROTEIN"/>
    <property type="match status" value="1"/>
</dbReference>
<feature type="region of interest" description="Disordered" evidence="5">
    <location>
        <begin position="1"/>
        <end position="20"/>
    </location>
</feature>
<dbReference type="InterPro" id="IPR013083">
    <property type="entry name" value="Znf_RING/FYVE/PHD"/>
</dbReference>
<evidence type="ECO:0000313" key="7">
    <source>
        <dbReference type="EMBL" id="CAI2366938.1"/>
    </source>
</evidence>
<feature type="domain" description="RING-type" evidence="6">
    <location>
        <begin position="51"/>
        <end position="89"/>
    </location>
</feature>
<dbReference type="Pfam" id="PF00097">
    <property type="entry name" value="zf-C3HC4"/>
    <property type="match status" value="1"/>
</dbReference>
<keyword evidence="3" id="KW-0862">Zinc</keyword>
<dbReference type="InterPro" id="IPR051438">
    <property type="entry name" value="RNF_E3_ubiq-protein_ligase"/>
</dbReference>
<dbReference type="Gene3D" id="3.30.40.10">
    <property type="entry name" value="Zinc/RING finger domain, C3HC4 (zinc finger)"/>
    <property type="match status" value="1"/>
</dbReference>
<evidence type="ECO:0000256" key="2">
    <source>
        <dbReference type="ARBA" id="ARBA00022771"/>
    </source>
</evidence>
<dbReference type="SMART" id="SM00184">
    <property type="entry name" value="RING"/>
    <property type="match status" value="1"/>
</dbReference>
<comment type="caution">
    <text evidence="7">The sequence shown here is derived from an EMBL/GenBank/DDBJ whole genome shotgun (WGS) entry which is preliminary data.</text>
</comment>
<feature type="region of interest" description="Disordered" evidence="5">
    <location>
        <begin position="252"/>
        <end position="313"/>
    </location>
</feature>
<dbReference type="CDD" id="cd16449">
    <property type="entry name" value="RING-HC"/>
    <property type="match status" value="1"/>
</dbReference>
<proteinExistence type="predicted"/>
<dbReference type="GO" id="GO:0061630">
    <property type="term" value="F:ubiquitin protein ligase activity"/>
    <property type="evidence" value="ECO:0007669"/>
    <property type="project" value="TreeGrafter"/>
</dbReference>
<keyword evidence="1" id="KW-0479">Metal-binding</keyword>
<organism evidence="7 8">
    <name type="scientific">Euplotes crassus</name>
    <dbReference type="NCBI Taxonomy" id="5936"/>
    <lineage>
        <taxon>Eukaryota</taxon>
        <taxon>Sar</taxon>
        <taxon>Alveolata</taxon>
        <taxon>Ciliophora</taxon>
        <taxon>Intramacronucleata</taxon>
        <taxon>Spirotrichea</taxon>
        <taxon>Hypotrichia</taxon>
        <taxon>Euplotida</taxon>
        <taxon>Euplotidae</taxon>
        <taxon>Moneuplotes</taxon>
    </lineage>
</organism>
<dbReference type="Proteomes" id="UP001295684">
    <property type="component" value="Unassembled WGS sequence"/>
</dbReference>
<feature type="compositionally biased region" description="Polar residues" evidence="5">
    <location>
        <begin position="293"/>
        <end position="303"/>
    </location>
</feature>
<evidence type="ECO:0000256" key="5">
    <source>
        <dbReference type="SAM" id="MobiDB-lite"/>
    </source>
</evidence>
<feature type="compositionally biased region" description="Basic and acidic residues" evidence="5">
    <location>
        <begin position="281"/>
        <end position="290"/>
    </location>
</feature>
<dbReference type="AlphaFoldDB" id="A0AAD1UD16"/>
<dbReference type="PANTHER" id="PTHR46016">
    <property type="entry name" value="ZINC FINGER, RING/FYVE/PHD-TYPE"/>
    <property type="match status" value="1"/>
</dbReference>
<evidence type="ECO:0000259" key="6">
    <source>
        <dbReference type="PROSITE" id="PS50089"/>
    </source>
</evidence>
<feature type="compositionally biased region" description="Basic residues" evidence="5">
    <location>
        <begin position="1"/>
        <end position="15"/>
    </location>
</feature>
<name>A0AAD1UD16_EUPCR</name>
<dbReference type="PROSITE" id="PS50089">
    <property type="entry name" value="ZF_RING_2"/>
    <property type="match status" value="1"/>
</dbReference>
<keyword evidence="8" id="KW-1185">Reference proteome</keyword>
<dbReference type="SUPFAM" id="SSF57850">
    <property type="entry name" value="RING/U-box"/>
    <property type="match status" value="1"/>
</dbReference>
<evidence type="ECO:0000313" key="8">
    <source>
        <dbReference type="Proteomes" id="UP001295684"/>
    </source>
</evidence>
<protein>
    <recommendedName>
        <fullName evidence="6">RING-type domain-containing protein</fullName>
    </recommendedName>
</protein>
<dbReference type="GO" id="GO:0000209">
    <property type="term" value="P:protein polyubiquitination"/>
    <property type="evidence" value="ECO:0007669"/>
    <property type="project" value="TreeGrafter"/>
</dbReference>
<dbReference type="EMBL" id="CAMPGE010008024">
    <property type="protein sequence ID" value="CAI2366938.1"/>
    <property type="molecule type" value="Genomic_DNA"/>
</dbReference>
<gene>
    <name evidence="7" type="ORF">ECRASSUSDP1_LOCUS8214</name>
</gene>